<dbReference type="Pfam" id="PF01205">
    <property type="entry name" value="Impact_N"/>
    <property type="match status" value="1"/>
</dbReference>
<dbReference type="InterPro" id="IPR023582">
    <property type="entry name" value="Impact"/>
</dbReference>
<protein>
    <submittedName>
        <fullName evidence="4">YigZ family protein</fullName>
    </submittedName>
</protein>
<dbReference type="InterPro" id="IPR020568">
    <property type="entry name" value="Ribosomal_Su5_D2-typ_SF"/>
</dbReference>
<feature type="region of interest" description="Disordered" evidence="2">
    <location>
        <begin position="1"/>
        <end position="24"/>
    </location>
</feature>
<evidence type="ECO:0000256" key="1">
    <source>
        <dbReference type="ARBA" id="ARBA00007665"/>
    </source>
</evidence>
<feature type="compositionally biased region" description="Basic and acidic residues" evidence="2">
    <location>
        <begin position="1"/>
        <end position="16"/>
    </location>
</feature>
<proteinExistence type="inferred from homology"/>
<dbReference type="EMBL" id="CP048020">
    <property type="protein sequence ID" value="QHX43216.1"/>
    <property type="molecule type" value="Genomic_DNA"/>
</dbReference>
<dbReference type="InterPro" id="IPR035647">
    <property type="entry name" value="EFG_III/V"/>
</dbReference>
<evidence type="ECO:0000313" key="4">
    <source>
        <dbReference type="EMBL" id="QHX43216.1"/>
    </source>
</evidence>
<dbReference type="InterPro" id="IPR036956">
    <property type="entry name" value="Impact_N_sf"/>
</dbReference>
<dbReference type="Proteomes" id="UP000464374">
    <property type="component" value="Chromosome"/>
</dbReference>
<comment type="similarity">
    <text evidence="1">Belongs to the IMPACT family.</text>
</comment>
<dbReference type="SUPFAM" id="SSF54980">
    <property type="entry name" value="EF-G C-terminal domain-like"/>
    <property type="match status" value="1"/>
</dbReference>
<sequence length="238" mass="25532">MLVLSRSREQATRHEPTVVPDAGVTDKPAVMPDILISIPEASMPIPEAAAELTVKKSVFRAEVFYTDDAQEAKETVKRQKDQYRDARHVVHAFVIGESGAVLGCSDDGEPPGTAGQPVLAVLKGSGITNILVTVTRWFGGTLLGTGGLVKAYSTAAKEALAKVHTEPLIQKAEFTCECSYENHNPLLRAAAHLPISFAQTEFAQTVRLSGSIPLEYCNELAQLVTEITKGASAVQFSE</sequence>
<dbReference type="KEGG" id="trz:GWP43_06900"/>
<dbReference type="PANTHER" id="PTHR16301:SF20">
    <property type="entry name" value="IMPACT FAMILY MEMBER YIGZ"/>
    <property type="match status" value="1"/>
</dbReference>
<dbReference type="GO" id="GO:0005737">
    <property type="term" value="C:cytoplasm"/>
    <property type="evidence" value="ECO:0007669"/>
    <property type="project" value="TreeGrafter"/>
</dbReference>
<evidence type="ECO:0000313" key="5">
    <source>
        <dbReference type="Proteomes" id="UP000464374"/>
    </source>
</evidence>
<dbReference type="Gene3D" id="3.30.230.30">
    <property type="entry name" value="Impact, N-terminal domain"/>
    <property type="match status" value="1"/>
</dbReference>
<name>A0A6P1Y075_9SPIR</name>
<feature type="domain" description="Impact N-terminal" evidence="3">
    <location>
        <begin position="55"/>
        <end position="160"/>
    </location>
</feature>
<dbReference type="InterPro" id="IPR001498">
    <property type="entry name" value="Impact_N"/>
</dbReference>
<gene>
    <name evidence="4" type="ORF">GWP43_06900</name>
</gene>
<organism evidence="4 5">
    <name type="scientific">Treponema vincentii</name>
    <dbReference type="NCBI Taxonomy" id="69710"/>
    <lineage>
        <taxon>Bacteria</taxon>
        <taxon>Pseudomonadati</taxon>
        <taxon>Spirochaetota</taxon>
        <taxon>Spirochaetia</taxon>
        <taxon>Spirochaetales</taxon>
        <taxon>Treponemataceae</taxon>
        <taxon>Treponema</taxon>
    </lineage>
</organism>
<dbReference type="PANTHER" id="PTHR16301">
    <property type="entry name" value="IMPACT-RELATED"/>
    <property type="match status" value="1"/>
</dbReference>
<dbReference type="GO" id="GO:0006446">
    <property type="term" value="P:regulation of translational initiation"/>
    <property type="evidence" value="ECO:0007669"/>
    <property type="project" value="TreeGrafter"/>
</dbReference>
<reference evidence="4 5" key="1">
    <citation type="submission" date="2020-01" db="EMBL/GenBank/DDBJ databases">
        <title>Complete genome sequence of a human oral phylogroup 1 Treponema sp. strain ATCC 700766, originally isolated from periodontitis dental plaque.</title>
        <authorList>
            <person name="Chan Y."/>
            <person name="Huo Y.-B."/>
            <person name="Yu X.-L."/>
            <person name="Zeng H."/>
            <person name="Leung W.-K."/>
            <person name="Watt R.M."/>
        </authorList>
    </citation>
    <scope>NUCLEOTIDE SEQUENCE [LARGE SCALE GENOMIC DNA]</scope>
    <source>
        <strain evidence="4 5">OMZ 804</strain>
    </source>
</reference>
<evidence type="ECO:0000259" key="3">
    <source>
        <dbReference type="Pfam" id="PF01205"/>
    </source>
</evidence>
<dbReference type="SUPFAM" id="SSF54211">
    <property type="entry name" value="Ribosomal protein S5 domain 2-like"/>
    <property type="match status" value="1"/>
</dbReference>
<dbReference type="AlphaFoldDB" id="A0A6P1Y075"/>
<accession>A0A6P1Y075</accession>
<evidence type="ECO:0000256" key="2">
    <source>
        <dbReference type="SAM" id="MobiDB-lite"/>
    </source>
</evidence>